<feature type="domain" description="Reverse transcriptase" evidence="3">
    <location>
        <begin position="163"/>
        <end position="360"/>
    </location>
</feature>
<keyword evidence="4" id="KW-0548">Nucleotidyltransferase</keyword>
<dbReference type="PANTHER" id="PTHR34047">
    <property type="entry name" value="NUCLEAR INTRON MATURASE 1, MITOCHONDRIAL-RELATED"/>
    <property type="match status" value="1"/>
</dbReference>
<keyword evidence="5" id="KW-1185">Reference proteome</keyword>
<dbReference type="GO" id="GO:0003964">
    <property type="term" value="F:RNA-directed DNA polymerase activity"/>
    <property type="evidence" value="ECO:0007669"/>
    <property type="project" value="UniProtKB-KW"/>
</dbReference>
<feature type="compositionally biased region" description="Low complexity" evidence="2">
    <location>
        <begin position="17"/>
        <end position="28"/>
    </location>
</feature>
<reference evidence="4 5" key="1">
    <citation type="submission" date="2020-08" db="EMBL/GenBank/DDBJ databases">
        <title>Paraeoetvoesia sp. YC-7-48 draft genome sequence.</title>
        <authorList>
            <person name="Yao L."/>
        </authorList>
    </citation>
    <scope>NUCLEOTIDE SEQUENCE [LARGE SCALE GENOMIC DNA]</scope>
    <source>
        <strain evidence="5">YC-7-48</strain>
    </source>
</reference>
<dbReference type="Proteomes" id="UP000545386">
    <property type="component" value="Unassembled WGS sequence"/>
</dbReference>
<evidence type="ECO:0000313" key="5">
    <source>
        <dbReference type="Proteomes" id="UP000545386"/>
    </source>
</evidence>
<dbReference type="PANTHER" id="PTHR34047:SF8">
    <property type="entry name" value="PROTEIN YKFC"/>
    <property type="match status" value="1"/>
</dbReference>
<comment type="caution">
    <text evidence="4">The sequence shown here is derived from an EMBL/GenBank/DDBJ whole genome shotgun (WGS) entry which is preliminary data.</text>
</comment>
<dbReference type="EMBL" id="JACJUU010000001">
    <property type="protein sequence ID" value="MBC2768564.1"/>
    <property type="molecule type" value="Genomic_DNA"/>
</dbReference>
<sequence length="418" mass="47492">MKAATVTTRRSPVLGARTSTTRSRTRTGTSAFGPPVTIIYDTTGQLRHPGQATFQMVSSAYLLRRTHSWVWGTASSENQKPRQQLFNHKEVMGKKHKDLFPRIIETGNLYRAYHKAAKGKLYTGGHLIFKQNLAANIANLRKALASGEYQPGNPNLFWVYEPKPREITAMPFMDRVAQHALCNVIEPIFDQVFLPASHACRKGKGTHSAAVAVQAELRRMQSNGVKPWVLKTDFSRYFYSVKRDVLHAEYRRKLSCQPTLELLGKIVPATGVGLPIGNLTSQLSANIYGHIIDRWLAHKVGITRFFRYMDDIVVLGHSREALDMLRMGMQWFSEATMGMRFSKWSVQPAARGINFVGYRIWDTHKLLRRDSVLRAKRKIARYSRLGLHDQLNRFLASWMGHAKWADAHNLMKFIGAAT</sequence>
<protein>
    <submittedName>
        <fullName evidence="4">Group II intron reverse transcriptase domain-containing protein</fullName>
    </submittedName>
</protein>
<feature type="region of interest" description="Disordered" evidence="2">
    <location>
        <begin position="1"/>
        <end position="28"/>
    </location>
</feature>
<accession>A0A842HKU6</accession>
<evidence type="ECO:0000256" key="1">
    <source>
        <dbReference type="ARBA" id="ARBA00034120"/>
    </source>
</evidence>
<organism evidence="4 5">
    <name type="scientific">Pusillimonas minor</name>
    <dbReference type="NCBI Taxonomy" id="2697024"/>
    <lineage>
        <taxon>Bacteria</taxon>
        <taxon>Pseudomonadati</taxon>
        <taxon>Pseudomonadota</taxon>
        <taxon>Betaproteobacteria</taxon>
        <taxon>Burkholderiales</taxon>
        <taxon>Alcaligenaceae</taxon>
        <taxon>Pusillimonas</taxon>
    </lineage>
</organism>
<name>A0A842HKU6_9BURK</name>
<evidence type="ECO:0000259" key="3">
    <source>
        <dbReference type="Pfam" id="PF00078"/>
    </source>
</evidence>
<proteinExistence type="inferred from homology"/>
<dbReference type="InterPro" id="IPR051083">
    <property type="entry name" value="GrpII_Intron_Splice-Mob/Def"/>
</dbReference>
<comment type="similarity">
    <text evidence="1">Belongs to the bacterial reverse transcriptase family.</text>
</comment>
<feature type="compositionally biased region" description="Polar residues" evidence="2">
    <location>
        <begin position="1"/>
        <end position="10"/>
    </location>
</feature>
<keyword evidence="4" id="KW-0695">RNA-directed DNA polymerase</keyword>
<evidence type="ECO:0000313" key="4">
    <source>
        <dbReference type="EMBL" id="MBC2768564.1"/>
    </source>
</evidence>
<dbReference type="SUPFAM" id="SSF56672">
    <property type="entry name" value="DNA/RNA polymerases"/>
    <property type="match status" value="1"/>
</dbReference>
<evidence type="ECO:0000256" key="2">
    <source>
        <dbReference type="SAM" id="MobiDB-lite"/>
    </source>
</evidence>
<dbReference type="InterPro" id="IPR000477">
    <property type="entry name" value="RT_dom"/>
</dbReference>
<dbReference type="RefSeq" id="WP_185778400.1">
    <property type="nucleotide sequence ID" value="NZ_JACJUU010000001.1"/>
</dbReference>
<gene>
    <name evidence="4" type="ORF">GTU67_01375</name>
</gene>
<dbReference type="Pfam" id="PF00078">
    <property type="entry name" value="RVT_1"/>
    <property type="match status" value="1"/>
</dbReference>
<keyword evidence="4" id="KW-0808">Transferase</keyword>
<dbReference type="AlphaFoldDB" id="A0A842HKU6"/>
<dbReference type="CDD" id="cd01651">
    <property type="entry name" value="RT_G2_intron"/>
    <property type="match status" value="1"/>
</dbReference>
<dbReference type="InterPro" id="IPR043502">
    <property type="entry name" value="DNA/RNA_pol_sf"/>
</dbReference>